<dbReference type="SMART" id="SM00195">
    <property type="entry name" value="DSPc"/>
    <property type="match status" value="1"/>
</dbReference>
<evidence type="ECO:0000256" key="1">
    <source>
        <dbReference type="ARBA" id="ARBA00007315"/>
    </source>
</evidence>
<dbReference type="InterPro" id="IPR000387">
    <property type="entry name" value="Tyr_Pase_dom"/>
</dbReference>
<keyword evidence="8" id="KW-1185">Reference proteome</keyword>
<comment type="similarity">
    <text evidence="1">Belongs to the protein-tyrosine phosphatase family. Non-receptor class CDC14 subfamily.</text>
</comment>
<dbReference type="EMBL" id="OC908647">
    <property type="protein sequence ID" value="CAD7650826.1"/>
    <property type="molecule type" value="Genomic_DNA"/>
</dbReference>
<feature type="non-terminal residue" evidence="7">
    <location>
        <position position="162"/>
    </location>
</feature>
<dbReference type="PROSITE" id="PS50054">
    <property type="entry name" value="TYR_PHOSPHATASE_DUAL"/>
    <property type="match status" value="1"/>
</dbReference>
<dbReference type="Pfam" id="PF22785">
    <property type="entry name" value="Tc-R-P"/>
    <property type="match status" value="1"/>
</dbReference>
<dbReference type="PROSITE" id="PS00383">
    <property type="entry name" value="TYR_PHOSPHATASE_1"/>
    <property type="match status" value="1"/>
</dbReference>
<dbReference type="AlphaFoldDB" id="A0A7R9LZJ3"/>
<dbReference type="FunFam" id="3.90.190.10:FF:000006">
    <property type="entry name" value="Dual specificity protein phosphatase CDC14B"/>
    <property type="match status" value="1"/>
</dbReference>
<evidence type="ECO:0000259" key="5">
    <source>
        <dbReference type="PROSITE" id="PS50054"/>
    </source>
</evidence>
<dbReference type="CDD" id="cd14499">
    <property type="entry name" value="CDC14_C"/>
    <property type="match status" value="1"/>
</dbReference>
<name>A0A7R9LZJ3_9ACAR</name>
<organism evidence="7">
    <name type="scientific">Medioppia subpectinata</name>
    <dbReference type="NCBI Taxonomy" id="1979941"/>
    <lineage>
        <taxon>Eukaryota</taxon>
        <taxon>Metazoa</taxon>
        <taxon>Ecdysozoa</taxon>
        <taxon>Arthropoda</taxon>
        <taxon>Chelicerata</taxon>
        <taxon>Arachnida</taxon>
        <taxon>Acari</taxon>
        <taxon>Acariformes</taxon>
        <taxon>Sarcoptiformes</taxon>
        <taxon>Oribatida</taxon>
        <taxon>Brachypylina</taxon>
        <taxon>Oppioidea</taxon>
        <taxon>Oppiidae</taxon>
        <taxon>Medioppia</taxon>
    </lineage>
</organism>
<evidence type="ECO:0000313" key="7">
    <source>
        <dbReference type="EMBL" id="CAD7650826.1"/>
    </source>
</evidence>
<keyword evidence="3" id="KW-0378">Hydrolase</keyword>
<dbReference type="EC" id="3.1.3.48" evidence="2"/>
<evidence type="ECO:0000313" key="8">
    <source>
        <dbReference type="Proteomes" id="UP000759131"/>
    </source>
</evidence>
<evidence type="ECO:0000256" key="2">
    <source>
        <dbReference type="ARBA" id="ARBA00013064"/>
    </source>
</evidence>
<proteinExistence type="inferred from homology"/>
<evidence type="ECO:0000259" key="6">
    <source>
        <dbReference type="PROSITE" id="PS50056"/>
    </source>
</evidence>
<dbReference type="InterPro" id="IPR020422">
    <property type="entry name" value="TYR_PHOSPHATASE_DUAL_dom"/>
</dbReference>
<keyword evidence="4" id="KW-0904">Protein phosphatase</keyword>
<feature type="domain" description="Tyrosine specific protein phosphatases" evidence="6">
    <location>
        <begin position="62"/>
        <end position="124"/>
    </location>
</feature>
<dbReference type="InterPro" id="IPR050561">
    <property type="entry name" value="PTP"/>
</dbReference>
<dbReference type="EMBL" id="CAJPIZ010054072">
    <property type="protein sequence ID" value="CAG2123104.1"/>
    <property type="molecule type" value="Genomic_DNA"/>
</dbReference>
<reference evidence="7" key="1">
    <citation type="submission" date="2020-11" db="EMBL/GenBank/DDBJ databases">
        <authorList>
            <person name="Tran Van P."/>
        </authorList>
    </citation>
    <scope>NUCLEOTIDE SEQUENCE</scope>
</reference>
<dbReference type="GO" id="GO:0004725">
    <property type="term" value="F:protein tyrosine phosphatase activity"/>
    <property type="evidence" value="ECO:0007669"/>
    <property type="project" value="UniProtKB-EC"/>
</dbReference>
<dbReference type="InterPro" id="IPR044506">
    <property type="entry name" value="CDC14_C"/>
</dbReference>
<dbReference type="SUPFAM" id="SSF52799">
    <property type="entry name" value="(Phosphotyrosine protein) phosphatases II"/>
    <property type="match status" value="1"/>
</dbReference>
<dbReference type="PANTHER" id="PTHR23339">
    <property type="entry name" value="TYROSINE SPECIFIC PROTEIN PHOSPHATASE AND DUAL SPECIFICITY PROTEIN PHOSPHATASE"/>
    <property type="match status" value="1"/>
</dbReference>
<dbReference type="InterPro" id="IPR029021">
    <property type="entry name" value="Prot-tyrosine_phosphatase-like"/>
</dbReference>
<dbReference type="OrthoDB" id="266663at2759"/>
<dbReference type="InterPro" id="IPR016130">
    <property type="entry name" value="Tyr_Pase_AS"/>
</dbReference>
<protein>
    <recommendedName>
        <fullName evidence="2">protein-tyrosine-phosphatase</fullName>
        <ecNumber evidence="2">3.1.3.48</ecNumber>
    </recommendedName>
</protein>
<sequence>VENGYALHSPESYFTYFRKNNVTTIVRLNKKLYDANRFIDNGFDHRDLFFIDGSTPSDAIMREFLDISENTSGAVAVHCKAGLGRTGTLIACYIMKHYKFTAAEAIAWIRICRPGSIIGFQQHWLQEKETYLWLQGDICRNKTSTKNQNLINNNNEDIINKN</sequence>
<evidence type="ECO:0000256" key="3">
    <source>
        <dbReference type="ARBA" id="ARBA00022801"/>
    </source>
</evidence>
<dbReference type="Proteomes" id="UP000759131">
    <property type="component" value="Unassembled WGS sequence"/>
</dbReference>
<dbReference type="Gene3D" id="3.90.190.10">
    <property type="entry name" value="Protein tyrosine phosphatase superfamily"/>
    <property type="match status" value="1"/>
</dbReference>
<accession>A0A7R9LZJ3</accession>
<evidence type="ECO:0000256" key="4">
    <source>
        <dbReference type="ARBA" id="ARBA00022912"/>
    </source>
</evidence>
<feature type="domain" description="Tyrosine-protein phosphatase" evidence="5">
    <location>
        <begin position="1"/>
        <end position="136"/>
    </location>
</feature>
<feature type="non-terminal residue" evidence="7">
    <location>
        <position position="1"/>
    </location>
</feature>
<gene>
    <name evidence="7" type="ORF">OSB1V03_LOCUS23049</name>
</gene>
<dbReference type="PROSITE" id="PS50056">
    <property type="entry name" value="TYR_PHOSPHATASE_2"/>
    <property type="match status" value="1"/>
</dbReference>